<proteinExistence type="predicted"/>
<dbReference type="AlphaFoldDB" id="A0A941DPK2"/>
<feature type="non-terminal residue" evidence="4">
    <location>
        <position position="1"/>
    </location>
</feature>
<dbReference type="RefSeq" id="WP_212689762.1">
    <property type="nucleotide sequence ID" value="NZ_JAGSPN010000404.1"/>
</dbReference>
<name>A0A941DPK2_9BURK</name>
<gene>
    <name evidence="4" type="ORF">KDM89_20975</name>
</gene>
<accession>A0A941DPK2</accession>
<evidence type="ECO:0000313" key="4">
    <source>
        <dbReference type="EMBL" id="MBR7784608.1"/>
    </source>
</evidence>
<keyword evidence="3" id="KW-0998">Cell outer membrane</keyword>
<comment type="caution">
    <text evidence="4">The sequence shown here is derived from an EMBL/GenBank/DDBJ whole genome shotgun (WGS) entry which is preliminary data.</text>
</comment>
<keyword evidence="2" id="KW-0472">Membrane</keyword>
<comment type="subcellular location">
    <subcellularLocation>
        <location evidence="1">Cell outer membrane</location>
    </subcellularLocation>
</comment>
<evidence type="ECO:0000256" key="3">
    <source>
        <dbReference type="ARBA" id="ARBA00023237"/>
    </source>
</evidence>
<evidence type="ECO:0000256" key="2">
    <source>
        <dbReference type="ARBA" id="ARBA00023136"/>
    </source>
</evidence>
<organism evidence="4 5">
    <name type="scientific">Undibacterium luofuense</name>
    <dbReference type="NCBI Taxonomy" id="2828733"/>
    <lineage>
        <taxon>Bacteria</taxon>
        <taxon>Pseudomonadati</taxon>
        <taxon>Pseudomonadota</taxon>
        <taxon>Betaproteobacteria</taxon>
        <taxon>Burkholderiales</taxon>
        <taxon>Oxalobacteraceae</taxon>
        <taxon>Undibacterium</taxon>
    </lineage>
</organism>
<dbReference type="Gene3D" id="2.40.170.20">
    <property type="entry name" value="TonB-dependent receptor, beta-barrel domain"/>
    <property type="match status" value="1"/>
</dbReference>
<evidence type="ECO:0000313" key="5">
    <source>
        <dbReference type="Proteomes" id="UP000680067"/>
    </source>
</evidence>
<evidence type="ECO:0008006" key="6">
    <source>
        <dbReference type="Google" id="ProtNLM"/>
    </source>
</evidence>
<reference evidence="4" key="1">
    <citation type="submission" date="2021-04" db="EMBL/GenBank/DDBJ databases">
        <title>novel species isolated from subtropical streams in China.</title>
        <authorList>
            <person name="Lu H."/>
        </authorList>
    </citation>
    <scope>NUCLEOTIDE SEQUENCE</scope>
    <source>
        <strain evidence="4">LFS511W</strain>
    </source>
</reference>
<dbReference type="EMBL" id="JAGSPN010000404">
    <property type="protein sequence ID" value="MBR7784608.1"/>
    <property type="molecule type" value="Genomic_DNA"/>
</dbReference>
<protein>
    <recommendedName>
        <fullName evidence="6">TonB-dependent receptor</fullName>
    </recommendedName>
</protein>
<dbReference type="Proteomes" id="UP000680067">
    <property type="component" value="Unassembled WGS sequence"/>
</dbReference>
<dbReference type="GO" id="GO:0009279">
    <property type="term" value="C:cell outer membrane"/>
    <property type="evidence" value="ECO:0007669"/>
    <property type="project" value="UniProtKB-SubCell"/>
</dbReference>
<sequence length="101" mass="11936">RLGLDYTINPAWKMGLDASYLSSERYRDTAGMLSLSGPRRHLDAYLSFSAHAHSQWRLSVNNLLQQDLRNADYFQLSERRWTEQTTQASSRQWRLSWEGKW</sequence>
<evidence type="ECO:0000256" key="1">
    <source>
        <dbReference type="ARBA" id="ARBA00004442"/>
    </source>
</evidence>
<dbReference type="InterPro" id="IPR036942">
    <property type="entry name" value="Beta-barrel_TonB_sf"/>
</dbReference>
<dbReference type="SUPFAM" id="SSF56935">
    <property type="entry name" value="Porins"/>
    <property type="match status" value="1"/>
</dbReference>
<keyword evidence="5" id="KW-1185">Reference proteome</keyword>